<organism evidence="2 3">
    <name type="scientific">[Phormidium ambiguum] IAM M-71</name>
    <dbReference type="NCBI Taxonomy" id="454136"/>
    <lineage>
        <taxon>Bacteria</taxon>
        <taxon>Bacillati</taxon>
        <taxon>Cyanobacteriota</taxon>
        <taxon>Cyanophyceae</taxon>
        <taxon>Oscillatoriophycideae</taxon>
        <taxon>Aerosakkonematales</taxon>
        <taxon>Aerosakkonemataceae</taxon>
        <taxon>Floridanema</taxon>
    </lineage>
</organism>
<reference evidence="2 3" key="1">
    <citation type="submission" date="2016-11" db="EMBL/GenBank/DDBJ databases">
        <title>Draft Genome Sequences of Nine Cyanobacterial Strains from Diverse Habitats.</title>
        <authorList>
            <person name="Zhu T."/>
            <person name="Hou S."/>
            <person name="Lu X."/>
            <person name="Hess W.R."/>
        </authorList>
    </citation>
    <scope>NUCLEOTIDE SEQUENCE [LARGE SCALE GENOMIC DNA]</scope>
    <source>
        <strain evidence="2 3">IAM M-71</strain>
    </source>
</reference>
<comment type="caution">
    <text evidence="2">The sequence shown here is derived from an EMBL/GenBank/DDBJ whole genome shotgun (WGS) entry which is preliminary data.</text>
</comment>
<dbReference type="AlphaFoldDB" id="A0A1U7INX0"/>
<feature type="domain" description="Bacteriophage T5 Orf172 DNA-binding" evidence="1">
    <location>
        <begin position="13"/>
        <end position="92"/>
    </location>
</feature>
<dbReference type="EMBL" id="MRCE01000006">
    <property type="protein sequence ID" value="OKH38972.1"/>
    <property type="molecule type" value="Genomic_DNA"/>
</dbReference>
<name>A0A1U7INX0_9CYAN</name>
<evidence type="ECO:0000313" key="3">
    <source>
        <dbReference type="Proteomes" id="UP000185860"/>
    </source>
</evidence>
<dbReference type="Proteomes" id="UP000185860">
    <property type="component" value="Unassembled WGS sequence"/>
</dbReference>
<evidence type="ECO:0000313" key="2">
    <source>
        <dbReference type="EMBL" id="OKH38972.1"/>
    </source>
</evidence>
<dbReference type="STRING" id="454136.NIES2119_07465"/>
<accession>A0A1U7INX0</accession>
<dbReference type="InterPro" id="IPR018306">
    <property type="entry name" value="Phage_T5_Orf172_DNA-bd"/>
</dbReference>
<gene>
    <name evidence="2" type="ORF">NIES2119_07465</name>
</gene>
<dbReference type="Pfam" id="PF10544">
    <property type="entry name" value="T5orf172"/>
    <property type="match status" value="1"/>
</dbReference>
<sequence>MSKGSIYILQNPAFRENMLKIGRTEGDIQKRAKQLFTTGVPDEFIICYEEDVPDCVLAERLIHKKLSNYRYKKNREFFVIPLTEAVSKVQTVTQRELYEHHLKKYSWHFLKENMTMRWFCHQQDFILVTRYQNPLISNELGIVDLWNCEYGDQFILTNRPCDDPSELASDRAIQGFLTDVFDLYPGDRIAWIGKTRDESSKAPKFYILSILDCLAYAKLARCPKDFVQSPYGFSIPSSDTFWFSEQQHPGLSVLQEAISKIKEMGIPRTWGNPDMNLF</sequence>
<proteinExistence type="predicted"/>
<dbReference type="SMART" id="SM00974">
    <property type="entry name" value="T5orf172"/>
    <property type="match status" value="1"/>
</dbReference>
<protein>
    <recommendedName>
        <fullName evidence="1">Bacteriophage T5 Orf172 DNA-binding domain-containing protein</fullName>
    </recommendedName>
</protein>
<evidence type="ECO:0000259" key="1">
    <source>
        <dbReference type="SMART" id="SM00974"/>
    </source>
</evidence>